<dbReference type="AlphaFoldDB" id="A0A9W5B0H1"/>
<keyword evidence="2" id="KW-1185">Reference proteome</keyword>
<protein>
    <submittedName>
        <fullName evidence="1">Uncharacterized protein</fullName>
    </submittedName>
</protein>
<dbReference type="RefSeq" id="WP_185933294.1">
    <property type="nucleotide sequence ID" value="NZ_LT009718.1"/>
</dbReference>
<comment type="caution">
    <text evidence="1">The sequence shown here is derived from an EMBL/GenBank/DDBJ whole genome shotgun (WGS) entry which is preliminary data.</text>
</comment>
<proteinExistence type="predicted"/>
<dbReference type="Proteomes" id="UP000191933">
    <property type="component" value="Unassembled WGS sequence"/>
</dbReference>
<name>A0A9W5B0H1_9HYPH</name>
<dbReference type="EMBL" id="FBVY01000008">
    <property type="protein sequence ID" value="CUW89665.1"/>
    <property type="molecule type" value="Genomic_DNA"/>
</dbReference>
<organism evidence="1 2">
    <name type="scientific">Agrobacterium genomosp. 2 str. CFBP 5494</name>
    <dbReference type="NCBI Taxonomy" id="1183436"/>
    <lineage>
        <taxon>Bacteria</taxon>
        <taxon>Pseudomonadati</taxon>
        <taxon>Pseudomonadota</taxon>
        <taxon>Alphaproteobacteria</taxon>
        <taxon>Hyphomicrobiales</taxon>
        <taxon>Rhizobiaceae</taxon>
        <taxon>Rhizobium/Agrobacterium group</taxon>
        <taxon>Agrobacterium</taxon>
        <taxon>Agrobacterium tumefaciens complex</taxon>
    </lineage>
</organism>
<gene>
    <name evidence="1" type="ORF">AGR2A_Cc160196</name>
</gene>
<reference evidence="1 2" key="1">
    <citation type="submission" date="2016-01" db="EMBL/GenBank/DDBJ databases">
        <authorList>
            <person name="Regsiter A."/>
            <person name="william w."/>
        </authorList>
    </citation>
    <scope>NUCLEOTIDE SEQUENCE [LARGE SCALE GENOMIC DNA]</scope>
    <source>
        <strain evidence="1 2">CFBP 5494</strain>
    </source>
</reference>
<evidence type="ECO:0000313" key="1">
    <source>
        <dbReference type="EMBL" id="CUW89665.1"/>
    </source>
</evidence>
<evidence type="ECO:0000313" key="2">
    <source>
        <dbReference type="Proteomes" id="UP000191933"/>
    </source>
</evidence>
<accession>A0A9W5B0H1</accession>
<sequence length="93" mass="10327">MAYLSLTLPKGFFQKNFDLRVNAAQLVARSLANSVQNHRFDAQWESYTHRAGRSSSHAFTPDAASGTWVIGDGGEFSGQGRIVIGLRVEMMFF</sequence>